<gene>
    <name evidence="3" type="ORF">Prum_043570</name>
</gene>
<dbReference type="AlphaFoldDB" id="A0A6V8LDH4"/>
<reference evidence="3 4" key="1">
    <citation type="submission" date="2020-03" db="EMBL/GenBank/DDBJ databases">
        <title>Whole genome shotgun sequence of Phytohabitans rumicis NBRC 108638.</title>
        <authorList>
            <person name="Komaki H."/>
            <person name="Tamura T."/>
        </authorList>
    </citation>
    <scope>NUCLEOTIDE SEQUENCE [LARGE SCALE GENOMIC DNA]</scope>
    <source>
        <strain evidence="3 4">NBRC 108638</strain>
    </source>
</reference>
<dbReference type="RefSeq" id="WP_173077998.1">
    <property type="nucleotide sequence ID" value="NZ_BAABJB010000003.1"/>
</dbReference>
<keyword evidence="1" id="KW-0812">Transmembrane</keyword>
<evidence type="ECO:0000259" key="2">
    <source>
        <dbReference type="Pfam" id="PF10756"/>
    </source>
</evidence>
<evidence type="ECO:0000256" key="1">
    <source>
        <dbReference type="SAM" id="Phobius"/>
    </source>
</evidence>
<keyword evidence="1" id="KW-1133">Transmembrane helix</keyword>
<reference evidence="3 4" key="2">
    <citation type="submission" date="2020-03" db="EMBL/GenBank/DDBJ databases">
        <authorList>
            <person name="Ichikawa N."/>
            <person name="Kimura A."/>
            <person name="Kitahashi Y."/>
            <person name="Uohara A."/>
        </authorList>
    </citation>
    <scope>NUCLEOTIDE SEQUENCE [LARGE SCALE GENOMIC DNA]</scope>
    <source>
        <strain evidence="3 4">NBRC 108638</strain>
    </source>
</reference>
<keyword evidence="1" id="KW-0472">Membrane</keyword>
<sequence>MDSLRWRVPRKLPLVKLVGAGALLAVGLLFADGDVVRLGLAAVAAAALALWAARDLLAPVRLEADPSGVTVVAGFAGRRHLAWSQIEGVRVDTRPRMGMRTEMLEIDAGDSLHLFTVYDLGVPPGEVAQALTERGYL</sequence>
<accession>A0A6V8LDH4</accession>
<feature type="domain" description="Low molecular weight protein antigen 6 PH" evidence="2">
    <location>
        <begin position="60"/>
        <end position="136"/>
    </location>
</feature>
<organism evidence="3 4">
    <name type="scientific">Phytohabitans rumicis</name>
    <dbReference type="NCBI Taxonomy" id="1076125"/>
    <lineage>
        <taxon>Bacteria</taxon>
        <taxon>Bacillati</taxon>
        <taxon>Actinomycetota</taxon>
        <taxon>Actinomycetes</taxon>
        <taxon>Micromonosporales</taxon>
        <taxon>Micromonosporaceae</taxon>
    </lineage>
</organism>
<feature type="transmembrane region" description="Helical" evidence="1">
    <location>
        <begin position="12"/>
        <end position="30"/>
    </location>
</feature>
<protein>
    <recommendedName>
        <fullName evidence="2">Low molecular weight protein antigen 6 PH domain-containing protein</fullName>
    </recommendedName>
</protein>
<keyword evidence="4" id="KW-1185">Reference proteome</keyword>
<name>A0A6V8LDH4_9ACTN</name>
<proteinExistence type="predicted"/>
<evidence type="ECO:0000313" key="3">
    <source>
        <dbReference type="EMBL" id="GFJ90715.1"/>
    </source>
</evidence>
<dbReference type="InterPro" id="IPR019692">
    <property type="entry name" value="CFP-6_PH"/>
</dbReference>
<feature type="transmembrane region" description="Helical" evidence="1">
    <location>
        <begin position="36"/>
        <end position="53"/>
    </location>
</feature>
<dbReference type="Proteomes" id="UP000482960">
    <property type="component" value="Unassembled WGS sequence"/>
</dbReference>
<evidence type="ECO:0000313" key="4">
    <source>
        <dbReference type="Proteomes" id="UP000482960"/>
    </source>
</evidence>
<comment type="caution">
    <text evidence="3">The sequence shown here is derived from an EMBL/GenBank/DDBJ whole genome shotgun (WGS) entry which is preliminary data.</text>
</comment>
<dbReference type="EMBL" id="BLPG01000001">
    <property type="protein sequence ID" value="GFJ90715.1"/>
    <property type="molecule type" value="Genomic_DNA"/>
</dbReference>
<dbReference type="Pfam" id="PF10756">
    <property type="entry name" value="bPH_6"/>
    <property type="match status" value="1"/>
</dbReference>